<evidence type="ECO:0000313" key="2">
    <source>
        <dbReference type="Proteomes" id="UP001153269"/>
    </source>
</evidence>
<sequence length="95" mass="10980">MGQLRKAFIELVKANKGLDASNYRQDMLKKRLTRDFPQLVFHIPTKRNVISPSWCFTSPPSATSASWFLQRLCQQIDSWTCYLIHQVGKPHCLVS</sequence>
<evidence type="ECO:0000313" key="1">
    <source>
        <dbReference type="EMBL" id="CAB1434329.1"/>
    </source>
</evidence>
<protein>
    <submittedName>
        <fullName evidence="1">Uncharacterized protein</fullName>
    </submittedName>
</protein>
<reference evidence="1" key="1">
    <citation type="submission" date="2020-03" db="EMBL/GenBank/DDBJ databases">
        <authorList>
            <person name="Weist P."/>
        </authorList>
    </citation>
    <scope>NUCLEOTIDE SEQUENCE</scope>
</reference>
<name>A0A9N7UL71_PLEPL</name>
<gene>
    <name evidence="1" type="ORF">PLEPLA_LOCUS22381</name>
</gene>
<accession>A0A9N7UL71</accession>
<dbReference type="AlphaFoldDB" id="A0A9N7UL71"/>
<keyword evidence="2" id="KW-1185">Reference proteome</keyword>
<organism evidence="1 2">
    <name type="scientific">Pleuronectes platessa</name>
    <name type="common">European plaice</name>
    <dbReference type="NCBI Taxonomy" id="8262"/>
    <lineage>
        <taxon>Eukaryota</taxon>
        <taxon>Metazoa</taxon>
        <taxon>Chordata</taxon>
        <taxon>Craniata</taxon>
        <taxon>Vertebrata</taxon>
        <taxon>Euteleostomi</taxon>
        <taxon>Actinopterygii</taxon>
        <taxon>Neopterygii</taxon>
        <taxon>Teleostei</taxon>
        <taxon>Neoteleostei</taxon>
        <taxon>Acanthomorphata</taxon>
        <taxon>Carangaria</taxon>
        <taxon>Pleuronectiformes</taxon>
        <taxon>Pleuronectoidei</taxon>
        <taxon>Pleuronectidae</taxon>
        <taxon>Pleuronectes</taxon>
    </lineage>
</organism>
<comment type="caution">
    <text evidence="1">The sequence shown here is derived from an EMBL/GenBank/DDBJ whole genome shotgun (WGS) entry which is preliminary data.</text>
</comment>
<proteinExistence type="predicted"/>
<dbReference type="EMBL" id="CADEAL010001653">
    <property type="protein sequence ID" value="CAB1434329.1"/>
    <property type="molecule type" value="Genomic_DNA"/>
</dbReference>
<dbReference type="Proteomes" id="UP001153269">
    <property type="component" value="Unassembled WGS sequence"/>
</dbReference>